<accession>A0A9Q8URU3</accession>
<gene>
    <name evidence="1" type="ORF">CLAFUR5_10753</name>
</gene>
<evidence type="ECO:0000313" key="2">
    <source>
        <dbReference type="Proteomes" id="UP000756132"/>
    </source>
</evidence>
<keyword evidence="2" id="KW-1185">Reference proteome</keyword>
<proteinExistence type="predicted"/>
<dbReference type="RefSeq" id="XP_047764461.1">
    <property type="nucleotide sequence ID" value="XM_047909901.1"/>
</dbReference>
<dbReference type="GeneID" id="71990631"/>
<reference evidence="1" key="2">
    <citation type="journal article" date="2022" name="Microb. Genom.">
        <title>A chromosome-scale genome assembly of the tomato pathogen Cladosporium fulvum reveals a compartmentalized genome architecture and the presence of a dispensable chromosome.</title>
        <authorList>
            <person name="Zaccaron A.Z."/>
            <person name="Chen L.H."/>
            <person name="Samaras A."/>
            <person name="Stergiopoulos I."/>
        </authorList>
    </citation>
    <scope>NUCLEOTIDE SEQUENCE</scope>
    <source>
        <strain evidence="1">Race5_Kim</strain>
    </source>
</reference>
<sequence length="162" mass="18880">MEPPNMADTTTVAPQTTSSAKYHLLDLPAELRLNIYNHAFATMPIDFLQIQRHSRLPTHALLATSKTLRFDAGKAYFDRMYGAVAKLRKQVDEADVEYERPMVEKRETTNEFGKYHLLQLVTETFGRIQHLDKRCVRVKRLVDDELKKWREEGLEYGKKIRG</sequence>
<dbReference type="Proteomes" id="UP000756132">
    <property type="component" value="Chromosome 7"/>
</dbReference>
<reference evidence="1" key="1">
    <citation type="submission" date="2021-12" db="EMBL/GenBank/DDBJ databases">
        <authorList>
            <person name="Zaccaron A."/>
            <person name="Stergiopoulos I."/>
        </authorList>
    </citation>
    <scope>NUCLEOTIDE SEQUENCE</scope>
    <source>
        <strain evidence="1">Race5_Kim</strain>
    </source>
</reference>
<name>A0A9Q8URU3_PASFU</name>
<organism evidence="1 2">
    <name type="scientific">Passalora fulva</name>
    <name type="common">Tomato leaf mold</name>
    <name type="synonym">Cladosporium fulvum</name>
    <dbReference type="NCBI Taxonomy" id="5499"/>
    <lineage>
        <taxon>Eukaryota</taxon>
        <taxon>Fungi</taxon>
        <taxon>Dikarya</taxon>
        <taxon>Ascomycota</taxon>
        <taxon>Pezizomycotina</taxon>
        <taxon>Dothideomycetes</taxon>
        <taxon>Dothideomycetidae</taxon>
        <taxon>Mycosphaerellales</taxon>
        <taxon>Mycosphaerellaceae</taxon>
        <taxon>Fulvia</taxon>
    </lineage>
</organism>
<dbReference type="EMBL" id="CP090169">
    <property type="protein sequence ID" value="UJO20095.1"/>
    <property type="molecule type" value="Genomic_DNA"/>
</dbReference>
<dbReference type="AlphaFoldDB" id="A0A9Q8URU3"/>
<protein>
    <submittedName>
        <fullName evidence="1">Uncharacterized protein</fullName>
    </submittedName>
</protein>
<dbReference type="OrthoDB" id="2951834at2759"/>
<evidence type="ECO:0000313" key="1">
    <source>
        <dbReference type="EMBL" id="UJO20095.1"/>
    </source>
</evidence>
<dbReference type="KEGG" id="ffu:CLAFUR5_10753"/>